<sequence length="102" mass="11784">MRGSVEKEAKIPKGRRYTPEQIITKLCEAEVLQSQGMSVEEAARTLEIAPQTYYRWRKEYGDMNTTQARKLKDLEKENLQLKKLVADLSLDNAILKEVLSKK</sequence>
<accession>X1K6E9</accession>
<reference evidence="2" key="1">
    <citation type="journal article" date="2014" name="Front. Microbiol.">
        <title>High frequency of phylogenetically diverse reductive dehalogenase-homologous genes in deep subseafloor sedimentary metagenomes.</title>
        <authorList>
            <person name="Kawai M."/>
            <person name="Futagami T."/>
            <person name="Toyoda A."/>
            <person name="Takaki Y."/>
            <person name="Nishi S."/>
            <person name="Hori S."/>
            <person name="Arai W."/>
            <person name="Tsubouchi T."/>
            <person name="Morono Y."/>
            <person name="Uchiyama I."/>
            <person name="Ito T."/>
            <person name="Fujiyama A."/>
            <person name="Inagaki F."/>
            <person name="Takami H."/>
        </authorList>
    </citation>
    <scope>NUCLEOTIDE SEQUENCE</scope>
    <source>
        <strain evidence="2">Expedition CK06-06</strain>
    </source>
</reference>
<name>X1K6E9_9ZZZZ</name>
<dbReference type="InterPro" id="IPR002514">
    <property type="entry name" value="Transposase_8"/>
</dbReference>
<dbReference type="Gene3D" id="1.10.10.60">
    <property type="entry name" value="Homeodomain-like"/>
    <property type="match status" value="1"/>
</dbReference>
<protein>
    <recommendedName>
        <fullName evidence="3">Transposase</fullName>
    </recommendedName>
</protein>
<dbReference type="AlphaFoldDB" id="X1K6E9"/>
<dbReference type="PANTHER" id="PTHR33609:SF1">
    <property type="entry name" value="TRANSPOSASE"/>
    <property type="match status" value="1"/>
</dbReference>
<feature type="coiled-coil region" evidence="1">
    <location>
        <begin position="64"/>
        <end position="91"/>
    </location>
</feature>
<dbReference type="SUPFAM" id="SSF46689">
    <property type="entry name" value="Homeodomain-like"/>
    <property type="match status" value="1"/>
</dbReference>
<keyword evidence="1" id="KW-0175">Coiled coil</keyword>
<dbReference type="GO" id="GO:0003677">
    <property type="term" value="F:DNA binding"/>
    <property type="evidence" value="ECO:0007669"/>
    <property type="project" value="InterPro"/>
</dbReference>
<evidence type="ECO:0008006" key="3">
    <source>
        <dbReference type="Google" id="ProtNLM"/>
    </source>
</evidence>
<dbReference type="EMBL" id="BARU01039097">
    <property type="protein sequence ID" value="GAH77658.1"/>
    <property type="molecule type" value="Genomic_DNA"/>
</dbReference>
<evidence type="ECO:0000256" key="1">
    <source>
        <dbReference type="SAM" id="Coils"/>
    </source>
</evidence>
<organism evidence="2">
    <name type="scientific">marine sediment metagenome</name>
    <dbReference type="NCBI Taxonomy" id="412755"/>
    <lineage>
        <taxon>unclassified sequences</taxon>
        <taxon>metagenomes</taxon>
        <taxon>ecological metagenomes</taxon>
    </lineage>
</organism>
<gene>
    <name evidence="2" type="ORF">S03H2_60643</name>
</gene>
<dbReference type="GO" id="GO:0006313">
    <property type="term" value="P:DNA transposition"/>
    <property type="evidence" value="ECO:0007669"/>
    <property type="project" value="InterPro"/>
</dbReference>
<dbReference type="InterPro" id="IPR052546">
    <property type="entry name" value="Transposase_8_domain"/>
</dbReference>
<dbReference type="InterPro" id="IPR009057">
    <property type="entry name" value="Homeodomain-like_sf"/>
</dbReference>
<dbReference type="Pfam" id="PF01527">
    <property type="entry name" value="HTH_Tnp_1"/>
    <property type="match status" value="1"/>
</dbReference>
<proteinExistence type="predicted"/>
<evidence type="ECO:0000313" key="2">
    <source>
        <dbReference type="EMBL" id="GAH77658.1"/>
    </source>
</evidence>
<comment type="caution">
    <text evidence="2">The sequence shown here is derived from an EMBL/GenBank/DDBJ whole genome shotgun (WGS) entry which is preliminary data.</text>
</comment>
<dbReference type="PANTHER" id="PTHR33609">
    <property type="entry name" value="LOW CALCIUM RESPONSE LOCUS PROTEIN S"/>
    <property type="match status" value="1"/>
</dbReference>
<dbReference type="GO" id="GO:0004803">
    <property type="term" value="F:transposase activity"/>
    <property type="evidence" value="ECO:0007669"/>
    <property type="project" value="InterPro"/>
</dbReference>